<dbReference type="EMBL" id="KL584977">
    <property type="protein sequence ID" value="KEQ87295.1"/>
    <property type="molecule type" value="Genomic_DNA"/>
</dbReference>
<gene>
    <name evidence="2" type="ORF">M438DRAFT_343661</name>
</gene>
<feature type="domain" description="GRF-like zinc ribbon" evidence="1">
    <location>
        <begin position="8"/>
        <end position="52"/>
    </location>
</feature>
<dbReference type="Pfam" id="PF23549">
    <property type="entry name" value="Zn_ribbon_GRF_2"/>
    <property type="match status" value="1"/>
</dbReference>
<reference evidence="2 3" key="1">
    <citation type="journal article" date="2014" name="BMC Genomics">
        <title>Genome sequencing of four Aureobasidium pullulans varieties: biotechnological potential, stress tolerance, and description of new species.</title>
        <authorList>
            <person name="Gostin Ar C."/>
            <person name="Ohm R.A."/>
            <person name="Kogej T."/>
            <person name="Sonjak S."/>
            <person name="Turk M."/>
            <person name="Zajc J."/>
            <person name="Zalar P."/>
            <person name="Grube M."/>
            <person name="Sun H."/>
            <person name="Han J."/>
            <person name="Sharma A."/>
            <person name="Chiniquy J."/>
            <person name="Ngan C.Y."/>
            <person name="Lipzen A."/>
            <person name="Barry K."/>
            <person name="Grigoriev I.V."/>
            <person name="Gunde-Cimerman N."/>
        </authorList>
    </citation>
    <scope>NUCLEOTIDE SEQUENCE [LARGE SCALE GENOMIC DNA]</scope>
    <source>
        <strain evidence="2 3">EXF-150</strain>
    </source>
</reference>
<dbReference type="HOGENOM" id="CLU_2372436_0_0_1"/>
<accession>A0A074XP62</accession>
<dbReference type="AlphaFoldDB" id="A0A074XP62"/>
<dbReference type="GeneID" id="40747338"/>
<sequence length="95" mass="10609">MAPATIEAYCRECRDYTTGSCKITKPENSNGNEGRPWYQCVRHKGFMRRGDSLGISPANPHCYCHKPSRAGHSAVRPTNYTCANNICCFFKPYGG</sequence>
<protein>
    <recommendedName>
        <fullName evidence="1">GRF-like zinc ribbon domain-containing protein</fullName>
    </recommendedName>
</protein>
<evidence type="ECO:0000259" key="1">
    <source>
        <dbReference type="Pfam" id="PF23549"/>
    </source>
</evidence>
<dbReference type="Proteomes" id="UP000030706">
    <property type="component" value="Unassembled WGS sequence"/>
</dbReference>
<organism evidence="2 3">
    <name type="scientific">Aureobasidium pullulans EXF-150</name>
    <dbReference type="NCBI Taxonomy" id="1043002"/>
    <lineage>
        <taxon>Eukaryota</taxon>
        <taxon>Fungi</taxon>
        <taxon>Dikarya</taxon>
        <taxon>Ascomycota</taxon>
        <taxon>Pezizomycotina</taxon>
        <taxon>Dothideomycetes</taxon>
        <taxon>Dothideomycetidae</taxon>
        <taxon>Dothideales</taxon>
        <taxon>Saccotheciaceae</taxon>
        <taxon>Aureobasidium</taxon>
    </lineage>
</organism>
<dbReference type="InterPro" id="IPR056444">
    <property type="entry name" value="Zn_ribbon_GRF_2"/>
</dbReference>
<evidence type="ECO:0000313" key="3">
    <source>
        <dbReference type="Proteomes" id="UP000030706"/>
    </source>
</evidence>
<evidence type="ECO:0000313" key="2">
    <source>
        <dbReference type="EMBL" id="KEQ87295.1"/>
    </source>
</evidence>
<keyword evidence="3" id="KW-1185">Reference proteome</keyword>
<name>A0A074XP62_AURPU</name>
<proteinExistence type="predicted"/>
<dbReference type="RefSeq" id="XP_029763482.1">
    <property type="nucleotide sequence ID" value="XM_029905032.1"/>
</dbReference>